<evidence type="ECO:0000313" key="2">
    <source>
        <dbReference type="Proteomes" id="UP000199202"/>
    </source>
</evidence>
<organism evidence="1 2">
    <name type="scientific">Nonomuraea jiangxiensis</name>
    <dbReference type="NCBI Taxonomy" id="633440"/>
    <lineage>
        <taxon>Bacteria</taxon>
        <taxon>Bacillati</taxon>
        <taxon>Actinomycetota</taxon>
        <taxon>Actinomycetes</taxon>
        <taxon>Streptosporangiales</taxon>
        <taxon>Streptosporangiaceae</taxon>
        <taxon>Nonomuraea</taxon>
    </lineage>
</organism>
<dbReference type="AlphaFoldDB" id="A0A1G9B9N5"/>
<dbReference type="EMBL" id="FNDJ01000015">
    <property type="protein sequence ID" value="SDK36228.1"/>
    <property type="molecule type" value="Genomic_DNA"/>
</dbReference>
<evidence type="ECO:0000313" key="1">
    <source>
        <dbReference type="EMBL" id="SDK36228.1"/>
    </source>
</evidence>
<dbReference type="RefSeq" id="WP_176993473.1">
    <property type="nucleotide sequence ID" value="NZ_FNDJ01000015.1"/>
</dbReference>
<dbReference type="Proteomes" id="UP000199202">
    <property type="component" value="Unassembled WGS sequence"/>
</dbReference>
<keyword evidence="2" id="KW-1185">Reference proteome</keyword>
<reference evidence="1 2" key="1">
    <citation type="submission" date="2016-10" db="EMBL/GenBank/DDBJ databases">
        <authorList>
            <person name="de Groot N.N."/>
        </authorList>
    </citation>
    <scope>NUCLEOTIDE SEQUENCE [LARGE SCALE GENOMIC DNA]</scope>
    <source>
        <strain evidence="1 2">CGMCC 4.6533</strain>
    </source>
</reference>
<proteinExistence type="predicted"/>
<dbReference type="STRING" id="633440.SAMN05421869_115200"/>
<protein>
    <submittedName>
        <fullName evidence="1">Uncharacterized protein</fullName>
    </submittedName>
</protein>
<name>A0A1G9B9N5_9ACTN</name>
<gene>
    <name evidence="1" type="ORF">SAMN05421869_115200</name>
</gene>
<accession>A0A1G9B9N5</accession>
<sequence length="53" mass="5815">MRITIDLRRSRTGHLEGVVEGEAGRPALAFHGVIELVNALEVCLAPEPPDDRH</sequence>